<keyword evidence="5" id="KW-0547">Nucleotide-binding</keyword>
<keyword evidence="3 9" id="KW-0597">Phosphoprotein</keyword>
<dbReference type="Gene3D" id="1.10.287.130">
    <property type="match status" value="1"/>
</dbReference>
<dbReference type="SMART" id="SM00387">
    <property type="entry name" value="HATPase_c"/>
    <property type="match status" value="1"/>
</dbReference>
<dbReference type="GO" id="GO:0006355">
    <property type="term" value="P:regulation of DNA-templated transcription"/>
    <property type="evidence" value="ECO:0007669"/>
    <property type="project" value="InterPro"/>
</dbReference>
<dbReference type="GO" id="GO:0005524">
    <property type="term" value="F:ATP binding"/>
    <property type="evidence" value="ECO:0007669"/>
    <property type="project" value="UniProtKB-KW"/>
</dbReference>
<dbReference type="Gene3D" id="3.40.50.2300">
    <property type="match status" value="1"/>
</dbReference>
<keyword evidence="4" id="KW-0808">Transferase</keyword>
<dbReference type="Gene3D" id="3.30.565.10">
    <property type="entry name" value="Histidine kinase-like ATPase, C-terminal domain"/>
    <property type="match status" value="1"/>
</dbReference>
<evidence type="ECO:0000256" key="3">
    <source>
        <dbReference type="ARBA" id="ARBA00022553"/>
    </source>
</evidence>
<dbReference type="PROSITE" id="PS50112">
    <property type="entry name" value="PAS"/>
    <property type="match status" value="2"/>
</dbReference>
<dbReference type="SMART" id="SM00448">
    <property type="entry name" value="REC"/>
    <property type="match status" value="1"/>
</dbReference>
<dbReference type="PANTHER" id="PTHR43065">
    <property type="entry name" value="SENSOR HISTIDINE KINASE"/>
    <property type="match status" value="1"/>
</dbReference>
<keyword evidence="7" id="KW-0067">ATP-binding</keyword>
<dbReference type="Pfam" id="PF13426">
    <property type="entry name" value="PAS_9"/>
    <property type="match status" value="1"/>
</dbReference>
<dbReference type="CDD" id="cd00156">
    <property type="entry name" value="REC"/>
    <property type="match status" value="1"/>
</dbReference>
<comment type="catalytic activity">
    <reaction evidence="1">
        <text>ATP + protein L-histidine = ADP + protein N-phospho-L-histidine.</text>
        <dbReference type="EC" id="2.7.13.3"/>
    </reaction>
</comment>
<evidence type="ECO:0000256" key="7">
    <source>
        <dbReference type="ARBA" id="ARBA00022840"/>
    </source>
</evidence>
<feature type="region of interest" description="Disordered" evidence="10">
    <location>
        <begin position="619"/>
        <end position="638"/>
    </location>
</feature>
<dbReference type="InterPro" id="IPR000014">
    <property type="entry name" value="PAS"/>
</dbReference>
<dbReference type="SUPFAM" id="SSF47384">
    <property type="entry name" value="Homodimeric domain of signal transducing histidine kinase"/>
    <property type="match status" value="1"/>
</dbReference>
<evidence type="ECO:0000259" key="12">
    <source>
        <dbReference type="PROSITE" id="PS50110"/>
    </source>
</evidence>
<evidence type="ECO:0000256" key="8">
    <source>
        <dbReference type="ARBA" id="ARBA00023012"/>
    </source>
</evidence>
<evidence type="ECO:0000259" key="13">
    <source>
        <dbReference type="PROSITE" id="PS50112"/>
    </source>
</evidence>
<evidence type="ECO:0000256" key="10">
    <source>
        <dbReference type="SAM" id="MobiDB-lite"/>
    </source>
</evidence>
<dbReference type="SMART" id="SM00388">
    <property type="entry name" value="HisKA"/>
    <property type="match status" value="1"/>
</dbReference>
<dbReference type="InterPro" id="IPR035965">
    <property type="entry name" value="PAS-like_dom_sf"/>
</dbReference>
<feature type="domain" description="PAS" evidence="13">
    <location>
        <begin position="262"/>
        <end position="321"/>
    </location>
</feature>
<feature type="domain" description="Response regulatory" evidence="12">
    <location>
        <begin position="6"/>
        <end position="122"/>
    </location>
</feature>
<dbReference type="NCBIfam" id="TIGR00229">
    <property type="entry name" value="sensory_box"/>
    <property type="match status" value="2"/>
</dbReference>
<name>A0A9X1MM71_9BACT</name>
<feature type="domain" description="PAC" evidence="14">
    <location>
        <begin position="338"/>
        <end position="390"/>
    </location>
</feature>
<keyword evidence="16" id="KW-1185">Reference proteome</keyword>
<dbReference type="PROSITE" id="PS50110">
    <property type="entry name" value="RESPONSE_REGULATORY"/>
    <property type="match status" value="1"/>
</dbReference>
<dbReference type="InterPro" id="IPR011006">
    <property type="entry name" value="CheY-like_superfamily"/>
</dbReference>
<dbReference type="InterPro" id="IPR004358">
    <property type="entry name" value="Sig_transdc_His_kin-like_C"/>
</dbReference>
<organism evidence="15 16">
    <name type="scientific">Blastopirellula sediminis</name>
    <dbReference type="NCBI Taxonomy" id="2894196"/>
    <lineage>
        <taxon>Bacteria</taxon>
        <taxon>Pseudomonadati</taxon>
        <taxon>Planctomycetota</taxon>
        <taxon>Planctomycetia</taxon>
        <taxon>Pirellulales</taxon>
        <taxon>Pirellulaceae</taxon>
        <taxon>Blastopirellula</taxon>
    </lineage>
</organism>
<evidence type="ECO:0000313" key="15">
    <source>
        <dbReference type="EMBL" id="MCC9629658.1"/>
    </source>
</evidence>
<dbReference type="InterPro" id="IPR013767">
    <property type="entry name" value="PAS_fold"/>
</dbReference>
<dbReference type="AlphaFoldDB" id="A0A9X1MM71"/>
<evidence type="ECO:0000256" key="6">
    <source>
        <dbReference type="ARBA" id="ARBA00022777"/>
    </source>
</evidence>
<evidence type="ECO:0000313" key="16">
    <source>
        <dbReference type="Proteomes" id="UP001139103"/>
    </source>
</evidence>
<evidence type="ECO:0000259" key="14">
    <source>
        <dbReference type="PROSITE" id="PS50113"/>
    </source>
</evidence>
<feature type="domain" description="Histidine kinase" evidence="11">
    <location>
        <begin position="410"/>
        <end position="622"/>
    </location>
</feature>
<dbReference type="Pfam" id="PF00072">
    <property type="entry name" value="Response_reg"/>
    <property type="match status" value="1"/>
</dbReference>
<feature type="domain" description="PAS" evidence="13">
    <location>
        <begin position="142"/>
        <end position="212"/>
    </location>
</feature>
<dbReference type="SMART" id="SM00091">
    <property type="entry name" value="PAS"/>
    <property type="match status" value="2"/>
</dbReference>
<evidence type="ECO:0000256" key="4">
    <source>
        <dbReference type="ARBA" id="ARBA00022679"/>
    </source>
</evidence>
<feature type="modified residue" description="4-aspartylphosphate" evidence="9">
    <location>
        <position position="57"/>
    </location>
</feature>
<dbReference type="SUPFAM" id="SSF55874">
    <property type="entry name" value="ATPase domain of HSP90 chaperone/DNA topoisomerase II/histidine kinase"/>
    <property type="match status" value="1"/>
</dbReference>
<dbReference type="InterPro" id="IPR003661">
    <property type="entry name" value="HisK_dim/P_dom"/>
</dbReference>
<dbReference type="EMBL" id="JAJKFT010000010">
    <property type="protein sequence ID" value="MCC9629658.1"/>
    <property type="molecule type" value="Genomic_DNA"/>
</dbReference>
<dbReference type="CDD" id="cd00130">
    <property type="entry name" value="PAS"/>
    <property type="match status" value="2"/>
</dbReference>
<dbReference type="PANTHER" id="PTHR43065:SF10">
    <property type="entry name" value="PEROXIDE STRESS-ACTIVATED HISTIDINE KINASE MAK3"/>
    <property type="match status" value="1"/>
</dbReference>
<dbReference type="CDD" id="cd00082">
    <property type="entry name" value="HisKA"/>
    <property type="match status" value="1"/>
</dbReference>
<dbReference type="InterPro" id="IPR001610">
    <property type="entry name" value="PAC"/>
</dbReference>
<comment type="caution">
    <text evidence="15">The sequence shown here is derived from an EMBL/GenBank/DDBJ whole genome shotgun (WGS) entry which is preliminary data.</text>
</comment>
<dbReference type="InterPro" id="IPR036097">
    <property type="entry name" value="HisK_dim/P_sf"/>
</dbReference>
<dbReference type="SMART" id="SM00086">
    <property type="entry name" value="PAC"/>
    <property type="match status" value="2"/>
</dbReference>
<dbReference type="Pfam" id="PF00989">
    <property type="entry name" value="PAS"/>
    <property type="match status" value="1"/>
</dbReference>
<dbReference type="SUPFAM" id="SSF55785">
    <property type="entry name" value="PYP-like sensor domain (PAS domain)"/>
    <property type="match status" value="2"/>
</dbReference>
<dbReference type="RefSeq" id="WP_230220127.1">
    <property type="nucleotide sequence ID" value="NZ_JAJKFT010000010.1"/>
</dbReference>
<keyword evidence="6" id="KW-0418">Kinase</keyword>
<dbReference type="Gene3D" id="3.30.450.20">
    <property type="entry name" value="PAS domain"/>
    <property type="match status" value="2"/>
</dbReference>
<dbReference type="GO" id="GO:0000155">
    <property type="term" value="F:phosphorelay sensor kinase activity"/>
    <property type="evidence" value="ECO:0007669"/>
    <property type="project" value="InterPro"/>
</dbReference>
<evidence type="ECO:0000259" key="11">
    <source>
        <dbReference type="PROSITE" id="PS50109"/>
    </source>
</evidence>
<accession>A0A9X1MM71</accession>
<keyword evidence="8" id="KW-0902">Two-component regulatory system</keyword>
<evidence type="ECO:0000256" key="2">
    <source>
        <dbReference type="ARBA" id="ARBA00012438"/>
    </source>
</evidence>
<dbReference type="InterPro" id="IPR005467">
    <property type="entry name" value="His_kinase_dom"/>
</dbReference>
<proteinExistence type="predicted"/>
<evidence type="ECO:0000256" key="5">
    <source>
        <dbReference type="ARBA" id="ARBA00022741"/>
    </source>
</evidence>
<reference evidence="15" key="1">
    <citation type="submission" date="2021-11" db="EMBL/GenBank/DDBJ databases">
        <title>Genome sequence.</title>
        <authorList>
            <person name="Sun Q."/>
        </authorList>
    </citation>
    <scope>NUCLEOTIDE SEQUENCE</scope>
    <source>
        <strain evidence="15">JC732</strain>
    </source>
</reference>
<dbReference type="InterPro" id="IPR001789">
    <property type="entry name" value="Sig_transdc_resp-reg_receiver"/>
</dbReference>
<evidence type="ECO:0000256" key="9">
    <source>
        <dbReference type="PROSITE-ProRule" id="PRU00169"/>
    </source>
</evidence>
<dbReference type="PRINTS" id="PR00344">
    <property type="entry name" value="BCTRLSENSOR"/>
</dbReference>
<dbReference type="Pfam" id="PF00512">
    <property type="entry name" value="HisKA"/>
    <property type="match status" value="1"/>
</dbReference>
<sequence length="638" mass="71416">MPDEYRILIIEDERAHAILMSRAFNTFSTQFEVVIASSLEEARREIDERRPDLALVDNMLPDGRGVDLLSHRRPEDQQFPIVVMTSYGDERTAVEALKRGAIDYVVKTEHFFEDLPRIAERAIRQWQLICDKKDAELALRNSERRYRALVDNSPVPILVHSMEKVVLANEKAVECLGGTSDADLIGRPIDDFIVPDEREFVRRRIEMLYAGEPTTAAEQHMLCVDGRIIDVSVAGTPIDYHGNPACQIVFLDITERKRAELALKIRERAIASTTNGVFIVGLSDNEPQIVYGNPALEAMLGFDPGKLEGKSLDVFRADPREADQLRQLRWGIVNGVAMQETLRLARAEGEFGWCEISIAPVRGEKGIVTHVVGVVNDIAEKILADDELRRRNMELAHVARLSTLGEIVAGIAHEVNQPLYAISNYGSTCLNLLKSQREDREENIAHCITRIVDQATRAGEIIRRLRNFASRTDPKLENREAHELIHDSVELIAPMIRDNDVFVQYDLPEKLPRVAVDAIQIQQVLINLVTNACEAMKAIPGHKIVTISAQVKDDLVEFCVRDSGPGLPDGVDIFEAFRTTKEGGMGMGLAISRSIIELHGGKIWCQPSADGAEFRFTLPTATEPTEKENANDANRVHH</sequence>
<dbReference type="SUPFAM" id="SSF52172">
    <property type="entry name" value="CheY-like"/>
    <property type="match status" value="1"/>
</dbReference>
<dbReference type="PROSITE" id="PS50109">
    <property type="entry name" value="HIS_KIN"/>
    <property type="match status" value="1"/>
</dbReference>
<dbReference type="Pfam" id="PF02518">
    <property type="entry name" value="HATPase_c"/>
    <property type="match status" value="1"/>
</dbReference>
<dbReference type="EC" id="2.7.13.3" evidence="2"/>
<evidence type="ECO:0000256" key="1">
    <source>
        <dbReference type="ARBA" id="ARBA00000085"/>
    </source>
</evidence>
<protein>
    <recommendedName>
        <fullName evidence="2">histidine kinase</fullName>
        <ecNumber evidence="2">2.7.13.3</ecNumber>
    </recommendedName>
</protein>
<dbReference type="InterPro" id="IPR036890">
    <property type="entry name" value="HATPase_C_sf"/>
</dbReference>
<dbReference type="PROSITE" id="PS50113">
    <property type="entry name" value="PAC"/>
    <property type="match status" value="1"/>
</dbReference>
<dbReference type="InterPro" id="IPR000700">
    <property type="entry name" value="PAS-assoc_C"/>
</dbReference>
<dbReference type="Proteomes" id="UP001139103">
    <property type="component" value="Unassembled WGS sequence"/>
</dbReference>
<gene>
    <name evidence="15" type="ORF">LOC68_14790</name>
</gene>
<dbReference type="InterPro" id="IPR003594">
    <property type="entry name" value="HATPase_dom"/>
</dbReference>